<feature type="domain" description="BPTI/Kunitz inhibitor" evidence="3">
    <location>
        <begin position="88"/>
        <end position="148"/>
    </location>
</feature>
<dbReference type="SMART" id="SM00131">
    <property type="entry name" value="KU"/>
    <property type="match status" value="1"/>
</dbReference>
<evidence type="ECO:0000313" key="5">
    <source>
        <dbReference type="Proteomes" id="UP000777438"/>
    </source>
</evidence>
<evidence type="ECO:0000313" key="4">
    <source>
        <dbReference type="EMBL" id="KAH6874598.1"/>
    </source>
</evidence>
<name>A0A9P8VTP0_9HYPO</name>
<comment type="caution">
    <text evidence="4">The sequence shown here is derived from an EMBL/GenBank/DDBJ whole genome shotgun (WGS) entry which is preliminary data.</text>
</comment>
<reference evidence="4 5" key="1">
    <citation type="journal article" date="2021" name="Nat. Commun.">
        <title>Genetic determinants of endophytism in the Arabidopsis root mycobiome.</title>
        <authorList>
            <person name="Mesny F."/>
            <person name="Miyauchi S."/>
            <person name="Thiergart T."/>
            <person name="Pickel B."/>
            <person name="Atanasova L."/>
            <person name="Karlsson M."/>
            <person name="Huettel B."/>
            <person name="Barry K.W."/>
            <person name="Haridas S."/>
            <person name="Chen C."/>
            <person name="Bauer D."/>
            <person name="Andreopoulos W."/>
            <person name="Pangilinan J."/>
            <person name="LaButti K."/>
            <person name="Riley R."/>
            <person name="Lipzen A."/>
            <person name="Clum A."/>
            <person name="Drula E."/>
            <person name="Henrissat B."/>
            <person name="Kohler A."/>
            <person name="Grigoriev I.V."/>
            <person name="Martin F.M."/>
            <person name="Hacquard S."/>
        </authorList>
    </citation>
    <scope>NUCLEOTIDE SEQUENCE [LARGE SCALE GENOMIC DNA]</scope>
    <source>
        <strain evidence="4 5">MPI-CAGE-CH-0241</strain>
    </source>
</reference>
<dbReference type="Gene3D" id="4.10.410.10">
    <property type="entry name" value="Pancreatic trypsin inhibitor Kunitz domain"/>
    <property type="match status" value="1"/>
</dbReference>
<feature type="chain" id="PRO_5040123903" description="BPTI/Kunitz inhibitor domain-containing protein" evidence="2">
    <location>
        <begin position="21"/>
        <end position="195"/>
    </location>
</feature>
<dbReference type="Pfam" id="PF00014">
    <property type="entry name" value="Kunitz_BPTI"/>
    <property type="match status" value="1"/>
</dbReference>
<evidence type="ECO:0000256" key="1">
    <source>
        <dbReference type="SAM" id="MobiDB-lite"/>
    </source>
</evidence>
<evidence type="ECO:0000256" key="2">
    <source>
        <dbReference type="SAM" id="SignalP"/>
    </source>
</evidence>
<proteinExistence type="predicted"/>
<dbReference type="GO" id="GO:0004867">
    <property type="term" value="F:serine-type endopeptidase inhibitor activity"/>
    <property type="evidence" value="ECO:0007669"/>
    <property type="project" value="InterPro"/>
</dbReference>
<dbReference type="PROSITE" id="PS50279">
    <property type="entry name" value="BPTI_KUNITZ_2"/>
    <property type="match status" value="1"/>
</dbReference>
<feature type="signal peptide" evidence="2">
    <location>
        <begin position="1"/>
        <end position="20"/>
    </location>
</feature>
<feature type="region of interest" description="Disordered" evidence="1">
    <location>
        <begin position="71"/>
        <end position="92"/>
    </location>
</feature>
<sequence>MHSLIPISILQSYFVAMAVGSVIPDRSRTDLQSHECWEIGGRRMIRTINSTWIKDQEACLGDNSSFLKLAVPGGDPDDNKKQKRNSNCSGTTQPLCQKPGGGCGGQPLAGSNKYYYDPVTTSCRIFQYSGCAGNGNFVQIHEESSFDCNGNTLHINGYSDRFCEHSVSVDNIRLTAGDHQCAAQLAILSYIAYAS</sequence>
<accession>A0A9P8VTP0</accession>
<gene>
    <name evidence="4" type="ORF">B0T10DRAFT_498761</name>
</gene>
<organism evidence="4 5">
    <name type="scientific">Thelonectria olida</name>
    <dbReference type="NCBI Taxonomy" id="1576542"/>
    <lineage>
        <taxon>Eukaryota</taxon>
        <taxon>Fungi</taxon>
        <taxon>Dikarya</taxon>
        <taxon>Ascomycota</taxon>
        <taxon>Pezizomycotina</taxon>
        <taxon>Sordariomycetes</taxon>
        <taxon>Hypocreomycetidae</taxon>
        <taxon>Hypocreales</taxon>
        <taxon>Nectriaceae</taxon>
        <taxon>Thelonectria</taxon>
    </lineage>
</organism>
<dbReference type="AlphaFoldDB" id="A0A9P8VTP0"/>
<keyword evidence="5" id="KW-1185">Reference proteome</keyword>
<dbReference type="EMBL" id="JAGPYM010000038">
    <property type="protein sequence ID" value="KAH6874598.1"/>
    <property type="molecule type" value="Genomic_DNA"/>
</dbReference>
<dbReference type="InterPro" id="IPR036880">
    <property type="entry name" value="Kunitz_BPTI_sf"/>
</dbReference>
<evidence type="ECO:0000259" key="3">
    <source>
        <dbReference type="PROSITE" id="PS50279"/>
    </source>
</evidence>
<keyword evidence="2" id="KW-0732">Signal</keyword>
<dbReference type="InterPro" id="IPR002223">
    <property type="entry name" value="Kunitz_BPTI"/>
</dbReference>
<dbReference type="Proteomes" id="UP000777438">
    <property type="component" value="Unassembled WGS sequence"/>
</dbReference>
<dbReference type="SUPFAM" id="SSF57362">
    <property type="entry name" value="BPTI-like"/>
    <property type="match status" value="1"/>
</dbReference>
<protein>
    <recommendedName>
        <fullName evidence="3">BPTI/Kunitz inhibitor domain-containing protein</fullName>
    </recommendedName>
</protein>
<dbReference type="OrthoDB" id="4473401at2759"/>